<dbReference type="Pfam" id="PF13359">
    <property type="entry name" value="DDE_Tnp_4"/>
    <property type="match status" value="1"/>
</dbReference>
<evidence type="ECO:0000256" key="6">
    <source>
        <dbReference type="ARBA" id="ARBA00022490"/>
    </source>
</evidence>
<dbReference type="PANTHER" id="PTHR22930:SF85">
    <property type="entry name" value="GH03217P-RELATED"/>
    <property type="match status" value="1"/>
</dbReference>
<feature type="domain" description="DDE Tnp4" evidence="13">
    <location>
        <begin position="171"/>
        <end position="320"/>
    </location>
</feature>
<dbReference type="PANTHER" id="PTHR22930">
    <property type="match status" value="1"/>
</dbReference>
<evidence type="ECO:0000313" key="14">
    <source>
        <dbReference type="EMBL" id="CAH0102726.1"/>
    </source>
</evidence>
<evidence type="ECO:0000256" key="4">
    <source>
        <dbReference type="ARBA" id="ARBA00006958"/>
    </source>
</evidence>
<evidence type="ECO:0000256" key="10">
    <source>
        <dbReference type="ARBA" id="ARBA00023242"/>
    </source>
</evidence>
<comment type="function">
    <text evidence="12">Transposase-derived protein that may have nuclease activity. Does not have transposase activity.</text>
</comment>
<dbReference type="InterPro" id="IPR026103">
    <property type="entry name" value="HARBI1_animal"/>
</dbReference>
<evidence type="ECO:0000259" key="13">
    <source>
        <dbReference type="Pfam" id="PF13359"/>
    </source>
</evidence>
<dbReference type="AlphaFoldDB" id="A0A8J2RHW9"/>
<evidence type="ECO:0000256" key="7">
    <source>
        <dbReference type="ARBA" id="ARBA00022722"/>
    </source>
</evidence>
<reference evidence="14" key="1">
    <citation type="submission" date="2021-11" db="EMBL/GenBank/DDBJ databases">
        <authorList>
            <person name="Schell T."/>
        </authorList>
    </citation>
    <scope>NUCLEOTIDE SEQUENCE</scope>
    <source>
        <strain evidence="14">M5</strain>
    </source>
</reference>
<dbReference type="EMBL" id="CAKKLH010000090">
    <property type="protein sequence ID" value="CAH0102726.1"/>
    <property type="molecule type" value="Genomic_DNA"/>
</dbReference>
<dbReference type="InterPro" id="IPR045249">
    <property type="entry name" value="HARBI1-like"/>
</dbReference>
<evidence type="ECO:0000256" key="2">
    <source>
        <dbReference type="ARBA" id="ARBA00004123"/>
    </source>
</evidence>
<evidence type="ECO:0000256" key="5">
    <source>
        <dbReference type="ARBA" id="ARBA00015519"/>
    </source>
</evidence>
<evidence type="ECO:0000256" key="1">
    <source>
        <dbReference type="ARBA" id="ARBA00001968"/>
    </source>
</evidence>
<comment type="similarity">
    <text evidence="4">Belongs to the HARBI1 family.</text>
</comment>
<dbReference type="PRINTS" id="PR02086">
    <property type="entry name" value="PUTNUCHARBI1"/>
</dbReference>
<keyword evidence="6" id="KW-0963">Cytoplasm</keyword>
<comment type="cofactor">
    <cofactor evidence="1">
        <name>a divalent metal cation</name>
        <dbReference type="ChEBI" id="CHEBI:60240"/>
    </cofactor>
</comment>
<dbReference type="GO" id="GO:0016787">
    <property type="term" value="F:hydrolase activity"/>
    <property type="evidence" value="ECO:0007669"/>
    <property type="project" value="UniProtKB-KW"/>
</dbReference>
<evidence type="ECO:0000313" key="15">
    <source>
        <dbReference type="Proteomes" id="UP000789390"/>
    </source>
</evidence>
<dbReference type="GO" id="GO:0005737">
    <property type="term" value="C:cytoplasm"/>
    <property type="evidence" value="ECO:0007669"/>
    <property type="project" value="UniProtKB-SubCell"/>
</dbReference>
<dbReference type="OrthoDB" id="6343816at2759"/>
<dbReference type="Proteomes" id="UP000789390">
    <property type="component" value="Unassembled WGS sequence"/>
</dbReference>
<evidence type="ECO:0000256" key="3">
    <source>
        <dbReference type="ARBA" id="ARBA00004496"/>
    </source>
</evidence>
<dbReference type="GO" id="GO:0046872">
    <property type="term" value="F:metal ion binding"/>
    <property type="evidence" value="ECO:0007669"/>
    <property type="project" value="UniProtKB-KW"/>
</dbReference>
<evidence type="ECO:0000256" key="8">
    <source>
        <dbReference type="ARBA" id="ARBA00022723"/>
    </source>
</evidence>
<gene>
    <name evidence="14" type="ORF">DGAL_LOCUS5172</name>
</gene>
<evidence type="ECO:0000256" key="9">
    <source>
        <dbReference type="ARBA" id="ARBA00022801"/>
    </source>
</evidence>
<keyword evidence="10" id="KW-0539">Nucleus</keyword>
<protein>
    <recommendedName>
        <fullName evidence="5">Putative nuclease HARBI1</fullName>
    </recommendedName>
    <alternativeName>
        <fullName evidence="11">Harbinger transposase-derived nuclease</fullName>
    </alternativeName>
</protein>
<evidence type="ECO:0000256" key="11">
    <source>
        <dbReference type="ARBA" id="ARBA00030126"/>
    </source>
</evidence>
<keyword evidence="15" id="KW-1185">Reference proteome</keyword>
<organism evidence="14 15">
    <name type="scientific">Daphnia galeata</name>
    <dbReference type="NCBI Taxonomy" id="27404"/>
    <lineage>
        <taxon>Eukaryota</taxon>
        <taxon>Metazoa</taxon>
        <taxon>Ecdysozoa</taxon>
        <taxon>Arthropoda</taxon>
        <taxon>Crustacea</taxon>
        <taxon>Branchiopoda</taxon>
        <taxon>Diplostraca</taxon>
        <taxon>Cladocera</taxon>
        <taxon>Anomopoda</taxon>
        <taxon>Daphniidae</taxon>
        <taxon>Daphnia</taxon>
    </lineage>
</organism>
<dbReference type="InterPro" id="IPR027806">
    <property type="entry name" value="HARBI1_dom"/>
</dbReference>
<accession>A0A8J2RHW9</accession>
<evidence type="ECO:0000256" key="12">
    <source>
        <dbReference type="ARBA" id="ARBA00045850"/>
    </source>
</evidence>
<name>A0A8J2RHW9_9CRUS</name>
<comment type="subcellular location">
    <subcellularLocation>
        <location evidence="3">Cytoplasm</location>
    </subcellularLocation>
    <subcellularLocation>
        <location evidence="2">Nucleus</location>
    </subcellularLocation>
</comment>
<proteinExistence type="inferred from homology"/>
<keyword evidence="9" id="KW-0378">Hydrolase</keyword>
<comment type="caution">
    <text evidence="14">The sequence shown here is derived from an EMBL/GenBank/DDBJ whole genome shotgun (WGS) entry which is preliminary data.</text>
</comment>
<keyword evidence="8" id="KW-0479">Metal-binding</keyword>
<keyword evidence="7" id="KW-0540">Nuclease</keyword>
<dbReference type="GO" id="GO:0005634">
    <property type="term" value="C:nucleus"/>
    <property type="evidence" value="ECO:0007669"/>
    <property type="project" value="UniProtKB-SubCell"/>
</dbReference>
<dbReference type="GO" id="GO:0004518">
    <property type="term" value="F:nuclease activity"/>
    <property type="evidence" value="ECO:0007669"/>
    <property type="project" value="UniProtKB-KW"/>
</dbReference>
<sequence>MNNIDELERHLDLLNEVLNSDNESDANEDELYERRIEVRRRMVPFYRQRADIFDLFDDNQIYKVFRFDKASIWYIEGLISNKLGRKLFGRRCLLPIEQILVSLQFYANGTFQSTVGNVLKISHPSVSRCVRDVSNALCEISSDHIFFPANLLEIQRGFTEIANLRGVVGSVDGTHIRIARPHHDEEIYVNRKGYHSINVKGICDAECNFLSVSASKPGSSHDSNVFADSVIGRAFKNNEFGQSYFLGDSGYACTPFLLTPYSQPEGRAEERFNTAHKNTRNTIERIFGTVKRRFHCLHGEIRLQPGRTCRVIMACCVLHNIARKRNQPDFDEGVEEGEVFEIRMPPENNDVNENVNQEKLRLRREGFAKRQRITLNQFTY</sequence>